<protein>
    <submittedName>
        <fullName evidence="1">Uncharacterized protein</fullName>
    </submittedName>
</protein>
<dbReference type="EMBL" id="WHWB01034136">
    <property type="protein sequence ID" value="KAJ7413463.1"/>
    <property type="molecule type" value="Genomic_DNA"/>
</dbReference>
<gene>
    <name evidence="1" type="ORF">WISP_90565</name>
</gene>
<reference evidence="1" key="1">
    <citation type="submission" date="2019-10" db="EMBL/GenBank/DDBJ databases">
        <authorList>
            <person name="Soares A.E.R."/>
            <person name="Aleixo A."/>
            <person name="Schneider P."/>
            <person name="Miyaki C.Y."/>
            <person name="Schneider M.P."/>
            <person name="Mello C."/>
            <person name="Vasconcelos A.T.R."/>
        </authorList>
    </citation>
    <scope>NUCLEOTIDE SEQUENCE</scope>
    <source>
        <tissue evidence="1">Muscle</tissue>
    </source>
</reference>
<dbReference type="Proteomes" id="UP001145742">
    <property type="component" value="Unassembled WGS sequence"/>
</dbReference>
<evidence type="ECO:0000313" key="2">
    <source>
        <dbReference type="Proteomes" id="UP001145742"/>
    </source>
</evidence>
<name>A0ABQ9D7Q5_9PASS</name>
<comment type="caution">
    <text evidence="1">The sequence shown here is derived from an EMBL/GenBank/DDBJ whole genome shotgun (WGS) entry which is preliminary data.</text>
</comment>
<accession>A0ABQ9D7Q5</accession>
<dbReference type="PANTHER" id="PTHR33332">
    <property type="entry name" value="REVERSE TRANSCRIPTASE DOMAIN-CONTAINING PROTEIN"/>
    <property type="match status" value="1"/>
</dbReference>
<keyword evidence="2" id="KW-1185">Reference proteome</keyword>
<sequence length="80" mass="8968">MKFNKVKCKVLLSGQEKTNDKYGLSGEWIESSLDEMDVGVLVDENLNMAQQCALVAQKASCRGPMEIIRKGIYSRFDAHT</sequence>
<evidence type="ECO:0000313" key="1">
    <source>
        <dbReference type="EMBL" id="KAJ7413463.1"/>
    </source>
</evidence>
<proteinExistence type="predicted"/>
<organism evidence="1 2">
    <name type="scientific">Willisornis vidua</name>
    <name type="common">Xingu scale-backed antbird</name>
    <dbReference type="NCBI Taxonomy" id="1566151"/>
    <lineage>
        <taxon>Eukaryota</taxon>
        <taxon>Metazoa</taxon>
        <taxon>Chordata</taxon>
        <taxon>Craniata</taxon>
        <taxon>Vertebrata</taxon>
        <taxon>Euteleostomi</taxon>
        <taxon>Archelosauria</taxon>
        <taxon>Archosauria</taxon>
        <taxon>Dinosauria</taxon>
        <taxon>Saurischia</taxon>
        <taxon>Theropoda</taxon>
        <taxon>Coelurosauria</taxon>
        <taxon>Aves</taxon>
        <taxon>Neognathae</taxon>
        <taxon>Neoaves</taxon>
        <taxon>Telluraves</taxon>
        <taxon>Australaves</taxon>
        <taxon>Passeriformes</taxon>
        <taxon>Thamnophilidae</taxon>
        <taxon>Willisornis</taxon>
    </lineage>
</organism>